<keyword evidence="5" id="KW-0106">Calcium</keyword>
<feature type="binding site" evidence="5">
    <location>
        <position position="359"/>
    </location>
    <ligand>
        <name>Ca(2+)</name>
        <dbReference type="ChEBI" id="CHEBI:29108"/>
    </ligand>
</feature>
<dbReference type="Gene3D" id="2.30.120.10">
    <property type="match status" value="1"/>
</dbReference>
<reference evidence="6 7" key="1">
    <citation type="submission" date="2018-02" db="EMBL/GenBank/DDBJ databases">
        <title>Genomic Encyclopedia of Archaeal and Bacterial Type Strains, Phase II (KMG-II): from individual species to whole genera.</title>
        <authorList>
            <person name="Goeker M."/>
        </authorList>
    </citation>
    <scope>NUCLEOTIDE SEQUENCE [LARGE SCALE GENOMIC DNA]</scope>
    <source>
        <strain evidence="6 7">DSM 29526</strain>
    </source>
</reference>
<comment type="caution">
    <text evidence="6">The sequence shown here is derived from an EMBL/GenBank/DDBJ whole genome shotgun (WGS) entry which is preliminary data.</text>
</comment>
<dbReference type="PANTHER" id="PTHR34218">
    <property type="entry name" value="PEPTIDASE S45 PENICILLIN AMIDASE"/>
    <property type="match status" value="1"/>
</dbReference>
<dbReference type="EMBL" id="PTJC01000006">
    <property type="protein sequence ID" value="PPK85491.1"/>
    <property type="molecule type" value="Genomic_DNA"/>
</dbReference>
<dbReference type="PIRSF" id="PIRSF001227">
    <property type="entry name" value="Pen_acylase"/>
    <property type="match status" value="1"/>
</dbReference>
<keyword evidence="7" id="KW-1185">Reference proteome</keyword>
<comment type="similarity">
    <text evidence="1">Belongs to the peptidase S45 family.</text>
</comment>
<dbReference type="Gene3D" id="3.60.20.10">
    <property type="entry name" value="Glutamine Phosphoribosylpyrophosphate, subunit 1, domain 1"/>
    <property type="match status" value="1"/>
</dbReference>
<dbReference type="OrthoDB" id="9759796at2"/>
<dbReference type="GO" id="GO:0046872">
    <property type="term" value="F:metal ion binding"/>
    <property type="evidence" value="ECO:0007669"/>
    <property type="project" value="UniProtKB-KW"/>
</dbReference>
<organism evidence="6 7">
    <name type="scientific">Neolewinella xylanilytica</name>
    <dbReference type="NCBI Taxonomy" id="1514080"/>
    <lineage>
        <taxon>Bacteria</taxon>
        <taxon>Pseudomonadati</taxon>
        <taxon>Bacteroidota</taxon>
        <taxon>Saprospiria</taxon>
        <taxon>Saprospirales</taxon>
        <taxon>Lewinellaceae</taxon>
        <taxon>Neolewinella</taxon>
    </lineage>
</organism>
<dbReference type="InterPro" id="IPR002692">
    <property type="entry name" value="S45"/>
</dbReference>
<sequence length="807" mass="91020">MRWTVPLISAVLLLGWLLLGSIPGVFGLPLPELGPFFNPARGFWQNTGEGARTEELSLHLDDAIARGEIHFDDRGVPHIIAGSRESAIFLQGYVNAYDRLWQMDISTRATEGALAQVLGPSLKERDLVKIRSGYREIAERMVDTLRTDFPEEYRILEAYAAGVNAYLDQLEPEAYPLEYKLLGHEPIRWSPYRIALLVKGMSTGLSGAYNDAEATATLDRLGREQFDFLFPERFPEDSPVVPDPDVPTSQLSLFPWETLAPALRRPNFHLIDSSAYSYFPPDPDNGSNNWAVGPTHSNTRLPLLANDPHLALTYPSVWYELQMTYPGCNARGVGLAGAPGIMIGFNENVAWGETNVGHDVTDWYRISWTDSARTTYLLDGKPTPAVYHVDTLSVKGEEATIVRTPWTVFGPVPFTEGPYADMAMRWRAQDTPGSAVRPHTIIGTFLRLMESRNYPDYVAALEGYVDPAQNFIFAAGDGDIAIRPNGFFPLRAEGEGRFIREGDSLKNAWRGWIPFADRPVQYNPARGYVSSANQVTTGPAYPYYYLGRFDEYRGRYINRVLDRQPTMNQRRMKELQLDDYSLLAEELSPFLLARINRRALTEDGRRLLRVLSEWDYRYTGDSRGPTLFDAWRKKFYRLTFDEFSAAERFLQPEWWKLTDLLENDPGNVIFDIDSTPSFRETGAILVQRSFEEVLDELDGALPLTWAEERDARIYHIGRIPGLGSGLITTGGARMTPRVVDDGFGASWRMVVELGERPRAWGALPGGASGNPGSEYYDNGFEEWAGGRYHELTLAKRPIDPIGSWIFE</sequence>
<evidence type="ECO:0000313" key="6">
    <source>
        <dbReference type="EMBL" id="PPK85491.1"/>
    </source>
</evidence>
<gene>
    <name evidence="6" type="ORF">CLV84_2390</name>
</gene>
<dbReference type="GO" id="GO:0016811">
    <property type="term" value="F:hydrolase activity, acting on carbon-nitrogen (but not peptide) bonds, in linear amides"/>
    <property type="evidence" value="ECO:0007669"/>
    <property type="project" value="InterPro"/>
</dbReference>
<keyword evidence="5" id="KW-0479">Metal-binding</keyword>
<evidence type="ECO:0000256" key="3">
    <source>
        <dbReference type="ARBA" id="ARBA00023145"/>
    </source>
</evidence>
<dbReference type="AlphaFoldDB" id="A0A2S6I343"/>
<accession>A0A2S6I343</accession>
<comment type="cofactor">
    <cofactor evidence="5">
        <name>Ca(2+)</name>
        <dbReference type="ChEBI" id="CHEBI:29108"/>
    </cofactor>
    <text evidence="5">Binds 1 Ca(2+) ion per dimer.</text>
</comment>
<keyword evidence="2" id="KW-0378">Hydrolase</keyword>
<evidence type="ECO:0000256" key="1">
    <source>
        <dbReference type="ARBA" id="ARBA00006586"/>
    </source>
</evidence>
<dbReference type="InterPro" id="IPR029055">
    <property type="entry name" value="Ntn_hydrolases_N"/>
</dbReference>
<dbReference type="SUPFAM" id="SSF56235">
    <property type="entry name" value="N-terminal nucleophile aminohydrolases (Ntn hydrolases)"/>
    <property type="match status" value="1"/>
</dbReference>
<dbReference type="CDD" id="cd03747">
    <property type="entry name" value="Ntn_PGA_like"/>
    <property type="match status" value="1"/>
</dbReference>
<evidence type="ECO:0000256" key="2">
    <source>
        <dbReference type="ARBA" id="ARBA00022801"/>
    </source>
</evidence>
<dbReference type="InterPro" id="IPR014395">
    <property type="entry name" value="Pen/GL7ACA/AHL_acylase"/>
</dbReference>
<dbReference type="RefSeq" id="WP_104419989.1">
    <property type="nucleotide sequence ID" value="NZ_PTJC01000006.1"/>
</dbReference>
<dbReference type="InterPro" id="IPR023343">
    <property type="entry name" value="Penicillin_amidase_dom1"/>
</dbReference>
<dbReference type="Gene3D" id="1.10.439.10">
    <property type="entry name" value="Penicillin Amidohydrolase, domain 1"/>
    <property type="match status" value="1"/>
</dbReference>
<dbReference type="GO" id="GO:0017000">
    <property type="term" value="P:antibiotic biosynthetic process"/>
    <property type="evidence" value="ECO:0007669"/>
    <property type="project" value="InterPro"/>
</dbReference>
<protein>
    <submittedName>
        <fullName evidence="6">Penicillin amidase</fullName>
    </submittedName>
</protein>
<dbReference type="Gene3D" id="1.10.1400.10">
    <property type="match status" value="1"/>
</dbReference>
<dbReference type="Proteomes" id="UP000237662">
    <property type="component" value="Unassembled WGS sequence"/>
</dbReference>
<feature type="active site" description="Nucleophile" evidence="4">
    <location>
        <position position="287"/>
    </location>
</feature>
<evidence type="ECO:0000256" key="5">
    <source>
        <dbReference type="PIRSR" id="PIRSR001227-2"/>
    </source>
</evidence>
<dbReference type="Pfam" id="PF01804">
    <property type="entry name" value="Penicil_amidase"/>
    <property type="match status" value="1"/>
</dbReference>
<proteinExistence type="inferred from homology"/>
<feature type="binding site" evidence="5">
    <location>
        <position position="362"/>
    </location>
    <ligand>
        <name>Ca(2+)</name>
        <dbReference type="ChEBI" id="CHEBI:29108"/>
    </ligand>
</feature>
<evidence type="ECO:0000256" key="4">
    <source>
        <dbReference type="PIRSR" id="PIRSR001227-1"/>
    </source>
</evidence>
<name>A0A2S6I343_9BACT</name>
<dbReference type="PANTHER" id="PTHR34218:SF4">
    <property type="entry name" value="ACYL-HOMOSERINE LACTONE ACYLASE QUIP"/>
    <property type="match status" value="1"/>
</dbReference>
<evidence type="ECO:0000313" key="7">
    <source>
        <dbReference type="Proteomes" id="UP000237662"/>
    </source>
</evidence>
<dbReference type="InterPro" id="IPR043147">
    <property type="entry name" value="Penicillin_amidase_A-knob"/>
</dbReference>
<keyword evidence="3" id="KW-0865">Zymogen</keyword>
<dbReference type="InterPro" id="IPR043146">
    <property type="entry name" value="Penicillin_amidase_N_B-knob"/>
</dbReference>